<dbReference type="GO" id="GO:0005783">
    <property type="term" value="C:endoplasmic reticulum"/>
    <property type="evidence" value="ECO:0007669"/>
    <property type="project" value="TreeGrafter"/>
</dbReference>
<evidence type="ECO:0000313" key="2">
    <source>
        <dbReference type="EnsemblProtists" id="HpaP809311"/>
    </source>
</evidence>
<dbReference type="AlphaFoldDB" id="M4BSB9"/>
<reference evidence="3" key="1">
    <citation type="journal article" date="2010" name="Science">
        <title>Signatures of adaptation to obligate biotrophy in the Hyaloperonospora arabidopsidis genome.</title>
        <authorList>
            <person name="Baxter L."/>
            <person name="Tripathy S."/>
            <person name="Ishaque N."/>
            <person name="Boot N."/>
            <person name="Cabral A."/>
            <person name="Kemen E."/>
            <person name="Thines M."/>
            <person name="Ah-Fong A."/>
            <person name="Anderson R."/>
            <person name="Badejoko W."/>
            <person name="Bittner-Eddy P."/>
            <person name="Boore J.L."/>
            <person name="Chibucos M.C."/>
            <person name="Coates M."/>
            <person name="Dehal P."/>
            <person name="Delehaunty K."/>
            <person name="Dong S."/>
            <person name="Downton P."/>
            <person name="Dumas B."/>
            <person name="Fabro G."/>
            <person name="Fronick C."/>
            <person name="Fuerstenberg S.I."/>
            <person name="Fulton L."/>
            <person name="Gaulin E."/>
            <person name="Govers F."/>
            <person name="Hughes L."/>
            <person name="Humphray S."/>
            <person name="Jiang R.H."/>
            <person name="Judelson H."/>
            <person name="Kamoun S."/>
            <person name="Kyung K."/>
            <person name="Meijer H."/>
            <person name="Minx P."/>
            <person name="Morris P."/>
            <person name="Nelson J."/>
            <person name="Phuntumart V."/>
            <person name="Qutob D."/>
            <person name="Rehmany A."/>
            <person name="Rougon-Cardoso A."/>
            <person name="Ryden P."/>
            <person name="Torto-Alalibo T."/>
            <person name="Studholme D."/>
            <person name="Wang Y."/>
            <person name="Win J."/>
            <person name="Wood J."/>
            <person name="Clifton S.W."/>
            <person name="Rogers J."/>
            <person name="Van den Ackerveken G."/>
            <person name="Jones J.D."/>
            <person name="McDowell J.M."/>
            <person name="Beynon J."/>
            <person name="Tyler B.M."/>
        </authorList>
    </citation>
    <scope>NUCLEOTIDE SEQUENCE [LARGE SCALE GENOMIC DNA]</scope>
    <source>
        <strain evidence="3">Emoy2</strain>
    </source>
</reference>
<dbReference type="GO" id="GO:0016020">
    <property type="term" value="C:membrane"/>
    <property type="evidence" value="ECO:0007669"/>
    <property type="project" value="InterPro"/>
</dbReference>
<dbReference type="Pfam" id="PF05024">
    <property type="entry name" value="Gpi1"/>
    <property type="match status" value="1"/>
</dbReference>
<dbReference type="GO" id="GO:0006506">
    <property type="term" value="P:GPI anchor biosynthetic process"/>
    <property type="evidence" value="ECO:0007669"/>
    <property type="project" value="InterPro"/>
</dbReference>
<dbReference type="PANTHER" id="PTHR21329:SF3">
    <property type="entry name" value="PHOSPHATIDYLINOSITOL N-ACETYLGLUCOSAMINYLTRANSFERASE SUBUNIT Q"/>
    <property type="match status" value="1"/>
</dbReference>
<keyword evidence="1" id="KW-1133">Transmembrane helix</keyword>
<feature type="transmembrane region" description="Helical" evidence="1">
    <location>
        <begin position="123"/>
        <end position="146"/>
    </location>
</feature>
<keyword evidence="1" id="KW-0812">Transmembrane</keyword>
<evidence type="ECO:0000313" key="3">
    <source>
        <dbReference type="Proteomes" id="UP000011713"/>
    </source>
</evidence>
<sequence>MKEGEVVYWPRHLWTSTGSSAVHLPPAVCKRWSRDVLCVVALELQQVPDGLEVLLSTKNAHKFRHIVLFDAQVAALGDFETLHSPHLLQQIGEQFAARYKHEKGVDADRRGTIRTTTWLLETVGYYALYVPFAALMVVTTAVYRIVHDVHFPLWFLIGGGKSVAPAYQHVYGSYTDCTSSASCPAENFGLFSSLSKLFLGKKVNVLRHRVDSCEYDVGQLLLGTLLFTILVFLVTTNLVFFAFFAGVRGSILLVSMLLWLPVVAHFSHISEQKDEIGQ</sequence>
<name>M4BSB9_HYAAE</name>
<dbReference type="PANTHER" id="PTHR21329">
    <property type="entry name" value="PHOSPHATIDYLINOSITOL N-ACETYLGLUCOSAMINYLTRANSFERASE SUBUNIT Q-RELATED"/>
    <property type="match status" value="1"/>
</dbReference>
<dbReference type="Proteomes" id="UP000011713">
    <property type="component" value="Unassembled WGS sequence"/>
</dbReference>
<reference evidence="2" key="2">
    <citation type="submission" date="2015-06" db="UniProtKB">
        <authorList>
            <consortium name="EnsemblProtists"/>
        </authorList>
    </citation>
    <scope>IDENTIFICATION</scope>
    <source>
        <strain evidence="2">Emoy2</strain>
    </source>
</reference>
<keyword evidence="3" id="KW-1185">Reference proteome</keyword>
<feature type="transmembrane region" description="Helical" evidence="1">
    <location>
        <begin position="251"/>
        <end position="269"/>
    </location>
</feature>
<keyword evidence="1" id="KW-0472">Membrane</keyword>
<dbReference type="eggNOG" id="KOG1183">
    <property type="taxonomic scope" value="Eukaryota"/>
</dbReference>
<feature type="transmembrane region" description="Helical" evidence="1">
    <location>
        <begin position="220"/>
        <end position="244"/>
    </location>
</feature>
<proteinExistence type="predicted"/>
<dbReference type="VEuPathDB" id="FungiDB:HpaG809311"/>
<protein>
    <submittedName>
        <fullName evidence="2">Uncharacterized protein</fullName>
    </submittedName>
</protein>
<dbReference type="EnsemblProtists" id="HpaT809311">
    <property type="protein sequence ID" value="HpaP809311"/>
    <property type="gene ID" value="HpaG809311"/>
</dbReference>
<evidence type="ECO:0000256" key="1">
    <source>
        <dbReference type="SAM" id="Phobius"/>
    </source>
</evidence>
<dbReference type="EMBL" id="JH598703">
    <property type="status" value="NOT_ANNOTATED_CDS"/>
    <property type="molecule type" value="Genomic_DNA"/>
</dbReference>
<accession>M4BSB9</accession>
<organism evidence="2 3">
    <name type="scientific">Hyaloperonospora arabidopsidis (strain Emoy2)</name>
    <name type="common">Downy mildew agent</name>
    <name type="synonym">Peronospora arabidopsidis</name>
    <dbReference type="NCBI Taxonomy" id="559515"/>
    <lineage>
        <taxon>Eukaryota</taxon>
        <taxon>Sar</taxon>
        <taxon>Stramenopiles</taxon>
        <taxon>Oomycota</taxon>
        <taxon>Peronosporomycetes</taxon>
        <taxon>Peronosporales</taxon>
        <taxon>Peronosporaceae</taxon>
        <taxon>Hyaloperonospora</taxon>
    </lineage>
</organism>
<dbReference type="InterPro" id="IPR007720">
    <property type="entry name" value="PigQ/GPI1"/>
</dbReference>
<dbReference type="STRING" id="559515.M4BSB9"/>
<dbReference type="HOGENOM" id="CLU_1002713_0_0_1"/>
<dbReference type="InParanoid" id="M4BSB9"/>